<comment type="similarity">
    <text evidence="1">Belongs to the FGGY kinase family.</text>
</comment>
<proteinExistence type="inferred from homology"/>
<dbReference type="RefSeq" id="WP_190915817.1">
    <property type="nucleotide sequence ID" value="NZ_JACXIZ010000012.1"/>
</dbReference>
<evidence type="ECO:0000256" key="2">
    <source>
        <dbReference type="ARBA" id="ARBA00022679"/>
    </source>
</evidence>
<dbReference type="InterPro" id="IPR018485">
    <property type="entry name" value="FGGY_C"/>
</dbReference>
<keyword evidence="7" id="KW-1185">Reference proteome</keyword>
<dbReference type="Gene3D" id="3.30.420.40">
    <property type="match status" value="2"/>
</dbReference>
<dbReference type="CDD" id="cd07777">
    <property type="entry name" value="ASKHA_NBD_FGGY_SHK"/>
    <property type="match status" value="1"/>
</dbReference>
<feature type="domain" description="Carbohydrate kinase FGGY N-terminal" evidence="4">
    <location>
        <begin position="2"/>
        <end position="235"/>
    </location>
</feature>
<dbReference type="Pfam" id="PF02782">
    <property type="entry name" value="FGGY_C"/>
    <property type="match status" value="1"/>
</dbReference>
<keyword evidence="2" id="KW-0808">Transferase</keyword>
<dbReference type="InterPro" id="IPR043129">
    <property type="entry name" value="ATPase_NBD"/>
</dbReference>
<dbReference type="EMBL" id="JACXIZ010000012">
    <property type="protein sequence ID" value="MBD2844807.1"/>
    <property type="molecule type" value="Genomic_DNA"/>
</dbReference>
<evidence type="ECO:0000313" key="6">
    <source>
        <dbReference type="EMBL" id="MBD2844807.1"/>
    </source>
</evidence>
<accession>A0A927BR94</accession>
<reference evidence="6" key="1">
    <citation type="submission" date="2020-09" db="EMBL/GenBank/DDBJ databases">
        <title>A novel bacterium of genus Paenibacillus, isolated from South China Sea.</title>
        <authorList>
            <person name="Huang H."/>
            <person name="Mo K."/>
            <person name="Hu Y."/>
        </authorList>
    </citation>
    <scope>NUCLEOTIDE SEQUENCE</scope>
    <source>
        <strain evidence="6">IB182496</strain>
    </source>
</reference>
<dbReference type="GO" id="GO:0006071">
    <property type="term" value="P:glycerol metabolic process"/>
    <property type="evidence" value="ECO:0007669"/>
    <property type="project" value="TreeGrafter"/>
</dbReference>
<dbReference type="GO" id="GO:0005829">
    <property type="term" value="C:cytosol"/>
    <property type="evidence" value="ECO:0007669"/>
    <property type="project" value="TreeGrafter"/>
</dbReference>
<evidence type="ECO:0008006" key="8">
    <source>
        <dbReference type="Google" id="ProtNLM"/>
    </source>
</evidence>
<name>A0A927BR94_9BACL</name>
<keyword evidence="3" id="KW-0418">Kinase</keyword>
<dbReference type="PANTHER" id="PTHR10196:SF67">
    <property type="entry name" value="SEDOHEPTULOKINASE"/>
    <property type="match status" value="1"/>
</dbReference>
<organism evidence="6 7">
    <name type="scientific">Paenibacillus sabuli</name>
    <dbReference type="NCBI Taxonomy" id="2772509"/>
    <lineage>
        <taxon>Bacteria</taxon>
        <taxon>Bacillati</taxon>
        <taxon>Bacillota</taxon>
        <taxon>Bacilli</taxon>
        <taxon>Bacillales</taxon>
        <taxon>Paenibacillaceae</taxon>
        <taxon>Paenibacillus</taxon>
    </lineage>
</organism>
<evidence type="ECO:0000256" key="1">
    <source>
        <dbReference type="ARBA" id="ARBA00009156"/>
    </source>
</evidence>
<dbReference type="PANTHER" id="PTHR10196">
    <property type="entry name" value="SUGAR KINASE"/>
    <property type="match status" value="1"/>
</dbReference>
<evidence type="ECO:0000256" key="3">
    <source>
        <dbReference type="ARBA" id="ARBA00022777"/>
    </source>
</evidence>
<gene>
    <name evidence="6" type="ORF">IDH44_06355</name>
</gene>
<protein>
    <recommendedName>
        <fullName evidence="8">Sedoheptulokinase</fullName>
    </recommendedName>
</protein>
<evidence type="ECO:0000259" key="5">
    <source>
        <dbReference type="Pfam" id="PF02782"/>
    </source>
</evidence>
<dbReference type="SUPFAM" id="SSF53067">
    <property type="entry name" value="Actin-like ATPase domain"/>
    <property type="match status" value="2"/>
</dbReference>
<comment type="caution">
    <text evidence="6">The sequence shown here is derived from an EMBL/GenBank/DDBJ whole genome shotgun (WGS) entry which is preliminary data.</text>
</comment>
<sequence>MIVLGLDIGTTTLAGVALELSADGGPARLVQTASEPGGAAVMRPGSPLDEQQPELVLAAAERLIARLSAGAPEPPAAIGLTGQMHGIVYTDAAGAACSPLYTWQHRSGLAPASEADAAGSPDAGGETLAARLSRLSGYPLATGYGVVTHAALERADAVPREAVAMGTIADYVAMRLCGRRMPVLEPSQAAGLGGYDLDAGAYDRAALARAGIGTALLPPVSAAPEPIGYTPGGAAVCAAIGDNQASVLGALRELETELLLNIGTGSQLSMYAARPLRVPGLETRPFPGGGCLLVGAALAGGQAYALLERFLRGVVEELGSGRDAGASVLPEGALYARMEDLLDREERAGRAAAGTVPDTQLRVHTQFYGTRQDPHARGAVAGIGPDNWTPGQLITGVLDGIADELHGYWEALPPAVRGRVSTLAGAGGALRRSRHLALACARRFGLPLRRPALAEEAAVGAALHAAVCVGAIDGYAAAGGRLPDGESEEREIRG</sequence>
<dbReference type="Pfam" id="PF00370">
    <property type="entry name" value="FGGY_N"/>
    <property type="match status" value="1"/>
</dbReference>
<evidence type="ECO:0000259" key="4">
    <source>
        <dbReference type="Pfam" id="PF00370"/>
    </source>
</evidence>
<dbReference type="GO" id="GO:0050277">
    <property type="term" value="F:sedoheptulokinase activity"/>
    <property type="evidence" value="ECO:0007669"/>
    <property type="project" value="TreeGrafter"/>
</dbReference>
<dbReference type="Proteomes" id="UP000621560">
    <property type="component" value="Unassembled WGS sequence"/>
</dbReference>
<dbReference type="AlphaFoldDB" id="A0A927BR94"/>
<dbReference type="InterPro" id="IPR018484">
    <property type="entry name" value="FGGY_N"/>
</dbReference>
<evidence type="ECO:0000313" key="7">
    <source>
        <dbReference type="Proteomes" id="UP000621560"/>
    </source>
</evidence>
<feature type="domain" description="Carbohydrate kinase FGGY C-terminal" evidence="5">
    <location>
        <begin position="261"/>
        <end position="467"/>
    </location>
</feature>